<feature type="signal peptide" evidence="1">
    <location>
        <begin position="1"/>
        <end position="27"/>
    </location>
</feature>
<organism evidence="2 3">
    <name type="scientific">Mycolicibacterium elephantis DSM 44368</name>
    <dbReference type="NCBI Taxonomy" id="1335622"/>
    <lineage>
        <taxon>Bacteria</taxon>
        <taxon>Bacillati</taxon>
        <taxon>Actinomycetota</taxon>
        <taxon>Actinomycetes</taxon>
        <taxon>Mycobacteriales</taxon>
        <taxon>Mycobacteriaceae</taxon>
        <taxon>Mycolicibacterium</taxon>
    </lineage>
</organism>
<sequence>MRRIGLAAATVAVALAGALLPTASAGAQPLPDHDGLPQPLPVIVPAPSDWEPKYPFPYDQLRHFVTERDITAERELCQWFNAQFFELKDQIEALNNAIIRHNGSFDAPEVRQRFDVVVANLDQSLAFMTPRAQALTQAYDSAGDMYFPIYQGDAFYALWQQLSNVSNGLKARQPTWFTGPSFLHAQRMGNKISRSHVCD</sequence>
<gene>
    <name evidence="2" type="ORF">MELE44368_03730</name>
</gene>
<protein>
    <submittedName>
        <fullName evidence="2">Uncharacterized protein</fullName>
    </submittedName>
</protein>
<dbReference type="AlphaFoldDB" id="A0A439DRE2"/>
<accession>A0A439DRE2</accession>
<reference evidence="2 3" key="1">
    <citation type="submission" date="2013-06" db="EMBL/GenBank/DDBJ databases">
        <title>The draft sequence of the Mycobacterium elephantis genome.</title>
        <authorList>
            <person name="Pettersson F.B."/>
            <person name="Das S."/>
            <person name="Dasgupta S."/>
            <person name="Bhattacharya A."/>
            <person name="Kirsebom L.A."/>
        </authorList>
    </citation>
    <scope>NUCLEOTIDE SEQUENCE [LARGE SCALE GENOMIC DNA]</scope>
    <source>
        <strain evidence="2 3">DSM 44368</strain>
    </source>
</reference>
<evidence type="ECO:0000313" key="3">
    <source>
        <dbReference type="Proteomes" id="UP000287177"/>
    </source>
</evidence>
<dbReference type="EMBL" id="ATDN01000023">
    <property type="protein sequence ID" value="RWA18753.1"/>
    <property type="molecule type" value="Genomic_DNA"/>
</dbReference>
<proteinExistence type="predicted"/>
<comment type="caution">
    <text evidence="2">The sequence shown here is derived from an EMBL/GenBank/DDBJ whole genome shotgun (WGS) entry which is preliminary data.</text>
</comment>
<feature type="chain" id="PRO_5019554990" evidence="1">
    <location>
        <begin position="28"/>
        <end position="199"/>
    </location>
</feature>
<dbReference type="RefSeq" id="WP_241566654.1">
    <property type="nucleotide sequence ID" value="NZ_ATDN01000023.1"/>
</dbReference>
<keyword evidence="1" id="KW-0732">Signal</keyword>
<evidence type="ECO:0000256" key="1">
    <source>
        <dbReference type="SAM" id="SignalP"/>
    </source>
</evidence>
<evidence type="ECO:0000313" key="2">
    <source>
        <dbReference type="EMBL" id="RWA18753.1"/>
    </source>
</evidence>
<keyword evidence="3" id="KW-1185">Reference proteome</keyword>
<name>A0A439DRE2_9MYCO</name>
<dbReference type="Proteomes" id="UP000287177">
    <property type="component" value="Unassembled WGS sequence"/>
</dbReference>